<organism evidence="1 2">
    <name type="scientific">Curvibacter cyanobacteriorum</name>
    <dbReference type="NCBI Taxonomy" id="3026422"/>
    <lineage>
        <taxon>Bacteria</taxon>
        <taxon>Pseudomonadati</taxon>
        <taxon>Pseudomonadota</taxon>
        <taxon>Betaproteobacteria</taxon>
        <taxon>Burkholderiales</taxon>
        <taxon>Comamonadaceae</taxon>
        <taxon>Curvibacter</taxon>
    </lineage>
</organism>
<protein>
    <recommendedName>
        <fullName evidence="3">Rubredoxin-like domain-containing protein</fullName>
    </recommendedName>
</protein>
<dbReference type="EMBL" id="JAQSIP010000002">
    <property type="protein sequence ID" value="MDD0837857.1"/>
    <property type="molecule type" value="Genomic_DNA"/>
</dbReference>
<sequence>MTCPACQDPDTGEALVPYYGVGPHVCFYKIPGATIGQSRPLPRDQWPANYREDPESPGHGLWWCEVCGEGATDAQELIP</sequence>
<name>A0ABT5MVI6_9BURK</name>
<accession>A0ABT5MVI6</accession>
<keyword evidence="2" id="KW-1185">Reference proteome</keyword>
<evidence type="ECO:0008006" key="3">
    <source>
        <dbReference type="Google" id="ProtNLM"/>
    </source>
</evidence>
<dbReference type="RefSeq" id="WP_273949156.1">
    <property type="nucleotide sequence ID" value="NZ_JAQSIP010000002.1"/>
</dbReference>
<proteinExistence type="predicted"/>
<comment type="caution">
    <text evidence="1">The sequence shown here is derived from an EMBL/GenBank/DDBJ whole genome shotgun (WGS) entry which is preliminary data.</text>
</comment>
<evidence type="ECO:0000313" key="1">
    <source>
        <dbReference type="EMBL" id="MDD0837857.1"/>
    </source>
</evidence>
<gene>
    <name evidence="1" type="ORF">PSQ40_04665</name>
</gene>
<evidence type="ECO:0000313" key="2">
    <source>
        <dbReference type="Proteomes" id="UP001528673"/>
    </source>
</evidence>
<reference evidence="1 2" key="1">
    <citation type="submission" date="2023-02" db="EMBL/GenBank/DDBJ databases">
        <title>Bacterial whole genomic sequence of Curvibacter sp. HBC61.</title>
        <authorList>
            <person name="Le V."/>
            <person name="Ko S.-R."/>
            <person name="Ahn C.-Y."/>
            <person name="Oh H.-M."/>
        </authorList>
    </citation>
    <scope>NUCLEOTIDE SEQUENCE [LARGE SCALE GENOMIC DNA]</scope>
    <source>
        <strain evidence="1 2">HBC61</strain>
    </source>
</reference>
<dbReference type="Proteomes" id="UP001528673">
    <property type="component" value="Unassembled WGS sequence"/>
</dbReference>